<dbReference type="InterPro" id="IPR005475">
    <property type="entry name" value="Transketolase-like_Pyr-bd"/>
</dbReference>
<accession>A0A1I5QE81</accession>
<dbReference type="PANTHER" id="PTHR43825:SF1">
    <property type="entry name" value="TRANSKETOLASE-LIKE PYRIMIDINE-BINDING DOMAIN-CONTAINING PROTEIN"/>
    <property type="match status" value="1"/>
</dbReference>
<gene>
    <name evidence="5" type="ORF">H0N91_11455</name>
</gene>
<dbReference type="AlphaFoldDB" id="A0A1I5QE81"/>
<reference evidence="5 6" key="1">
    <citation type="submission" date="2020-07" db="EMBL/GenBank/DDBJ databases">
        <title>Organ Donor 1.</title>
        <authorList>
            <person name="Marsh A.J."/>
            <person name="Azcarate-Peril M.A."/>
        </authorList>
    </citation>
    <scope>NUCLEOTIDE SEQUENCE [LARGE SCALE GENOMIC DNA]</scope>
    <source>
        <strain evidence="5 6">AMC0717</strain>
    </source>
</reference>
<dbReference type="PANTHER" id="PTHR43825">
    <property type="entry name" value="PYRUVATE DEHYDROGENASE E1 COMPONENT"/>
    <property type="match status" value="1"/>
</dbReference>
<dbReference type="InterPro" id="IPR029061">
    <property type="entry name" value="THDP-binding"/>
</dbReference>
<dbReference type="SMART" id="SM00861">
    <property type="entry name" value="Transket_pyr"/>
    <property type="match status" value="1"/>
</dbReference>
<dbReference type="InterPro" id="IPR033248">
    <property type="entry name" value="Transketolase_C"/>
</dbReference>
<evidence type="ECO:0000256" key="3">
    <source>
        <dbReference type="ARBA" id="ARBA00023052"/>
    </source>
</evidence>
<comment type="caution">
    <text evidence="5">The sequence shown here is derived from an EMBL/GenBank/DDBJ whole genome shotgun (WGS) entry which is preliminary data.</text>
</comment>
<dbReference type="Gene3D" id="3.40.50.970">
    <property type="match status" value="1"/>
</dbReference>
<sequence length="313" mass="33162">MSKKSTRQAYGEYLAVLAEKNKDIVVLDADLSGATKTSEFKKVMPERHFNAGIAECDLMGMSAGLATTGKIPFASTFAIFGAGRAFEIIRNSICYPKLNVKIALTHAGISVGEDGGSHQSVEDVALMRAVPNMTVLVPADATETQRMMDAAVAIDGPVYIRLGRLDTNVIFDEDYEFEVGKASALKEGHDLTIMAMGLMVEKALEAADILKAEGISARVLNMGSIKPIDREAIEAAAKETGAIVTAEEHSIIGGLAGAVCEVLAETTPAPVEKVGVMDQFGQSGKALELLEKYNLTTGAIVEAAKKVVARKAK</sequence>
<organism evidence="5 6">
    <name type="scientific">Eubacterium callanderi</name>
    <dbReference type="NCBI Taxonomy" id="53442"/>
    <lineage>
        <taxon>Bacteria</taxon>
        <taxon>Bacillati</taxon>
        <taxon>Bacillota</taxon>
        <taxon>Clostridia</taxon>
        <taxon>Eubacteriales</taxon>
        <taxon>Eubacteriaceae</taxon>
        <taxon>Eubacterium</taxon>
    </lineage>
</organism>
<evidence type="ECO:0000313" key="5">
    <source>
        <dbReference type="EMBL" id="NZA38728.1"/>
    </source>
</evidence>
<dbReference type="InterPro" id="IPR009014">
    <property type="entry name" value="Transketo_C/PFOR_II"/>
</dbReference>
<dbReference type="EMBL" id="JACCKS010000012">
    <property type="protein sequence ID" value="NZA38728.1"/>
    <property type="molecule type" value="Genomic_DNA"/>
</dbReference>
<dbReference type="CDD" id="cd07033">
    <property type="entry name" value="TPP_PYR_DXS_TK_like"/>
    <property type="match status" value="1"/>
</dbReference>
<evidence type="ECO:0000256" key="2">
    <source>
        <dbReference type="ARBA" id="ARBA00007131"/>
    </source>
</evidence>
<dbReference type="SUPFAM" id="SSF52518">
    <property type="entry name" value="Thiamin diphosphate-binding fold (THDP-binding)"/>
    <property type="match status" value="1"/>
</dbReference>
<comment type="similarity">
    <text evidence="2">Belongs to the transketolase family.</text>
</comment>
<dbReference type="InterPro" id="IPR051157">
    <property type="entry name" value="PDH/Transketolase"/>
</dbReference>
<keyword evidence="3" id="KW-0786">Thiamine pyrophosphate</keyword>
<comment type="cofactor">
    <cofactor evidence="1">
        <name>thiamine diphosphate</name>
        <dbReference type="ChEBI" id="CHEBI:58937"/>
    </cofactor>
</comment>
<proteinExistence type="inferred from homology"/>
<dbReference type="Gene3D" id="3.40.50.920">
    <property type="match status" value="1"/>
</dbReference>
<dbReference type="Pfam" id="PF02779">
    <property type="entry name" value="Transket_pyr"/>
    <property type="match status" value="1"/>
</dbReference>
<protein>
    <submittedName>
        <fullName evidence="5">Transketolase family protein</fullName>
    </submittedName>
</protein>
<dbReference type="Pfam" id="PF02780">
    <property type="entry name" value="Transketolase_C"/>
    <property type="match status" value="1"/>
</dbReference>
<dbReference type="Proteomes" id="UP000586254">
    <property type="component" value="Unassembled WGS sequence"/>
</dbReference>
<dbReference type="SUPFAM" id="SSF52922">
    <property type="entry name" value="TK C-terminal domain-like"/>
    <property type="match status" value="1"/>
</dbReference>
<dbReference type="RefSeq" id="WP_038352504.1">
    <property type="nucleotide sequence ID" value="NZ_CABJAI010000011.1"/>
</dbReference>
<evidence type="ECO:0000313" key="6">
    <source>
        <dbReference type="Proteomes" id="UP000586254"/>
    </source>
</evidence>
<feature type="domain" description="Transketolase-like pyrimidine-binding" evidence="4">
    <location>
        <begin position="4"/>
        <end position="169"/>
    </location>
</feature>
<dbReference type="FunFam" id="3.40.50.970:FF:000129">
    <property type="entry name" value="Transketolase"/>
    <property type="match status" value="1"/>
</dbReference>
<evidence type="ECO:0000259" key="4">
    <source>
        <dbReference type="SMART" id="SM00861"/>
    </source>
</evidence>
<name>A0A1I5QE81_9FIRM</name>
<evidence type="ECO:0000256" key="1">
    <source>
        <dbReference type="ARBA" id="ARBA00001964"/>
    </source>
</evidence>